<name>A0A6A6P208_9PEZI</name>
<gene>
    <name evidence="1" type="ORF">BDY21DRAFT_343490</name>
</gene>
<proteinExistence type="predicted"/>
<evidence type="ECO:0008006" key="3">
    <source>
        <dbReference type="Google" id="ProtNLM"/>
    </source>
</evidence>
<organism evidence="1 2">
    <name type="scientific">Lineolata rhizophorae</name>
    <dbReference type="NCBI Taxonomy" id="578093"/>
    <lineage>
        <taxon>Eukaryota</taxon>
        <taxon>Fungi</taxon>
        <taxon>Dikarya</taxon>
        <taxon>Ascomycota</taxon>
        <taxon>Pezizomycotina</taxon>
        <taxon>Dothideomycetes</taxon>
        <taxon>Dothideomycetes incertae sedis</taxon>
        <taxon>Lineolatales</taxon>
        <taxon>Lineolataceae</taxon>
        <taxon>Lineolata</taxon>
    </lineage>
</organism>
<dbReference type="Proteomes" id="UP000799766">
    <property type="component" value="Unassembled WGS sequence"/>
</dbReference>
<dbReference type="SUPFAM" id="SSF103025">
    <property type="entry name" value="Folate-binding domain"/>
    <property type="match status" value="1"/>
</dbReference>
<keyword evidence="2" id="KW-1185">Reference proteome</keyword>
<sequence length="66" mass="7434">MDWHKGCYVGQELTVSSHHRGALRKLVVPWLLYGEEDNVLAVLERRDALRGENAEEIPGEHGILAV</sequence>
<reference evidence="1" key="1">
    <citation type="journal article" date="2020" name="Stud. Mycol.">
        <title>101 Dothideomycetes genomes: a test case for predicting lifestyles and emergence of pathogens.</title>
        <authorList>
            <person name="Haridas S."/>
            <person name="Albert R."/>
            <person name="Binder M."/>
            <person name="Bloem J."/>
            <person name="Labutti K."/>
            <person name="Salamov A."/>
            <person name="Andreopoulos B."/>
            <person name="Baker S."/>
            <person name="Barry K."/>
            <person name="Bills G."/>
            <person name="Bluhm B."/>
            <person name="Cannon C."/>
            <person name="Castanera R."/>
            <person name="Culley D."/>
            <person name="Daum C."/>
            <person name="Ezra D."/>
            <person name="Gonzalez J."/>
            <person name="Henrissat B."/>
            <person name="Kuo A."/>
            <person name="Liang C."/>
            <person name="Lipzen A."/>
            <person name="Lutzoni F."/>
            <person name="Magnuson J."/>
            <person name="Mondo S."/>
            <person name="Nolan M."/>
            <person name="Ohm R."/>
            <person name="Pangilinan J."/>
            <person name="Park H.-J."/>
            <person name="Ramirez L."/>
            <person name="Alfaro M."/>
            <person name="Sun H."/>
            <person name="Tritt A."/>
            <person name="Yoshinaga Y."/>
            <person name="Zwiers L.-H."/>
            <person name="Turgeon B."/>
            <person name="Goodwin S."/>
            <person name="Spatafora J."/>
            <person name="Crous P."/>
            <person name="Grigoriev I."/>
        </authorList>
    </citation>
    <scope>NUCLEOTIDE SEQUENCE</scope>
    <source>
        <strain evidence="1">ATCC 16933</strain>
    </source>
</reference>
<dbReference type="EMBL" id="MU001679">
    <property type="protein sequence ID" value="KAF2458050.1"/>
    <property type="molecule type" value="Genomic_DNA"/>
</dbReference>
<dbReference type="OrthoDB" id="191995at2759"/>
<accession>A0A6A6P208</accession>
<protein>
    <recommendedName>
        <fullName evidence="3">Aminomethyltransferase folate-binding domain-containing protein</fullName>
    </recommendedName>
</protein>
<dbReference type="Gene3D" id="2.40.30.160">
    <property type="match status" value="1"/>
</dbReference>
<evidence type="ECO:0000313" key="2">
    <source>
        <dbReference type="Proteomes" id="UP000799766"/>
    </source>
</evidence>
<evidence type="ECO:0000313" key="1">
    <source>
        <dbReference type="EMBL" id="KAF2458050.1"/>
    </source>
</evidence>
<dbReference type="AlphaFoldDB" id="A0A6A6P208"/>